<evidence type="ECO:0000313" key="2">
    <source>
        <dbReference type="EMBL" id="KUY19715.1"/>
    </source>
</evidence>
<reference evidence="2 3" key="1">
    <citation type="submission" date="2015-11" db="EMBL/GenBank/DDBJ databases">
        <authorList>
            <person name="Nicholson A.C."/>
            <person name="Humrighouse B.W."/>
            <person name="Graziano J."/>
            <person name="Lasker B."/>
            <person name="Whitney A.M."/>
            <person name="Mcquiston J.R."/>
        </authorList>
    </citation>
    <scope>NUCLEOTIDE SEQUENCE [LARGE SCALE GENOMIC DNA]</scope>
    <source>
        <strain evidence="2 3">G4071</strain>
    </source>
</reference>
<feature type="domain" description="N-acetyltransferase" evidence="1">
    <location>
        <begin position="40"/>
        <end position="186"/>
    </location>
</feature>
<comment type="caution">
    <text evidence="2">The sequence shown here is derived from an EMBL/GenBank/DDBJ whole genome shotgun (WGS) entry which is preliminary data.</text>
</comment>
<dbReference type="SUPFAM" id="SSF55729">
    <property type="entry name" value="Acyl-CoA N-acyltransferases (Nat)"/>
    <property type="match status" value="1"/>
</dbReference>
<dbReference type="Proteomes" id="UP000064412">
    <property type="component" value="Unassembled WGS sequence"/>
</dbReference>
<name>A0ABD4DMM7_ELIMR</name>
<organism evidence="2 3">
    <name type="scientific">Elizabethkingia miricola</name>
    <name type="common">Chryseobacterium miricola</name>
    <dbReference type="NCBI Taxonomy" id="172045"/>
    <lineage>
        <taxon>Bacteria</taxon>
        <taxon>Pseudomonadati</taxon>
        <taxon>Bacteroidota</taxon>
        <taxon>Flavobacteriia</taxon>
        <taxon>Flavobacteriales</taxon>
        <taxon>Weeksellaceae</taxon>
        <taxon>Elizabethkingia</taxon>
    </lineage>
</organism>
<dbReference type="Gene3D" id="3.40.630.30">
    <property type="match status" value="1"/>
</dbReference>
<evidence type="ECO:0000313" key="3">
    <source>
        <dbReference type="Proteomes" id="UP000064412"/>
    </source>
</evidence>
<evidence type="ECO:0000259" key="1">
    <source>
        <dbReference type="PROSITE" id="PS51186"/>
    </source>
</evidence>
<dbReference type="InterPro" id="IPR016181">
    <property type="entry name" value="Acyl_CoA_acyltransferase"/>
</dbReference>
<dbReference type="InterPro" id="IPR000182">
    <property type="entry name" value="GNAT_dom"/>
</dbReference>
<dbReference type="Pfam" id="PF00583">
    <property type="entry name" value="Acetyltransf_1"/>
    <property type="match status" value="1"/>
</dbReference>
<gene>
    <name evidence="2" type="ORF">ATB95_01930</name>
</gene>
<dbReference type="AlphaFoldDB" id="A0ABD4DMM7"/>
<accession>A0ABD4DMM7</accession>
<dbReference type="CDD" id="cd04301">
    <property type="entry name" value="NAT_SF"/>
    <property type="match status" value="1"/>
</dbReference>
<dbReference type="PROSITE" id="PS51186">
    <property type="entry name" value="GNAT"/>
    <property type="match status" value="1"/>
</dbReference>
<protein>
    <recommendedName>
        <fullName evidence="1">N-acetyltransferase domain-containing protein</fullName>
    </recommendedName>
</protein>
<sequence length="186" mass="22338">MAWQPGKGEVNIENLFHQTNFIKYKMEYQIRKIKISEHLPIVDELVGELHLSEREMNEHTADWKHIRKNYMRFMEDCEDENDGSFLIAEVNGKAIGFIFGYIDEKDDSNFELGDADDLYVSEGYVKKEYRKNGIYTALNKAFEKMYLEQYKIRKIYRFTLCNNETMQRWLASQGYQPVRLLYEKWI</sequence>
<proteinExistence type="predicted"/>
<dbReference type="EMBL" id="LNOI01000001">
    <property type="protein sequence ID" value="KUY19715.1"/>
    <property type="molecule type" value="Genomic_DNA"/>
</dbReference>